<dbReference type="Pfam" id="PF04122">
    <property type="entry name" value="CW_binding_2"/>
    <property type="match status" value="3"/>
</dbReference>
<dbReference type="PANTHER" id="PTHR30032">
    <property type="entry name" value="N-ACETYLMURAMOYL-L-ALANINE AMIDASE-RELATED"/>
    <property type="match status" value="1"/>
</dbReference>
<dbReference type="Proteomes" id="UP000264006">
    <property type="component" value="Chromosome"/>
</dbReference>
<dbReference type="InterPro" id="IPR051922">
    <property type="entry name" value="Bact_Sporulation_Assoc"/>
</dbReference>
<feature type="chain" id="PRO_5016624776" evidence="1">
    <location>
        <begin position="25"/>
        <end position="1037"/>
    </location>
</feature>
<dbReference type="Gene3D" id="3.40.50.12090">
    <property type="match status" value="1"/>
</dbReference>
<accession>A0A346Y4F5</accession>
<dbReference type="OrthoDB" id="5240345at2"/>
<dbReference type="RefSeq" id="WP_114593548.1">
    <property type="nucleotide sequence ID" value="NZ_CP031165.1"/>
</dbReference>
<dbReference type="InterPro" id="IPR007253">
    <property type="entry name" value="Cell_wall-bd_2"/>
</dbReference>
<dbReference type="AlphaFoldDB" id="A0A346Y4F5"/>
<dbReference type="PANTHER" id="PTHR30032:SF8">
    <property type="entry name" value="GERMINATION-SPECIFIC N-ACETYLMURAMOYL-L-ALANINE AMIDASE"/>
    <property type="match status" value="1"/>
</dbReference>
<dbReference type="KEGG" id="euz:DVS28_a4691"/>
<reference evidence="2 3" key="1">
    <citation type="submission" date="2018-09" db="EMBL/GenBank/DDBJ databases">
        <title>Complete genome sequence of Euzebya sp. DY32-46 isolated from seawater of Pacific Ocean.</title>
        <authorList>
            <person name="Xu L."/>
            <person name="Wu Y.-H."/>
            <person name="Xu X.-W."/>
        </authorList>
    </citation>
    <scope>NUCLEOTIDE SEQUENCE [LARGE SCALE GENOMIC DNA]</scope>
    <source>
        <strain evidence="2 3">DY32-46</strain>
    </source>
</reference>
<keyword evidence="1" id="KW-0732">Signal</keyword>
<dbReference type="EMBL" id="CP031165">
    <property type="protein sequence ID" value="AXV09352.1"/>
    <property type="molecule type" value="Genomic_DNA"/>
</dbReference>
<sequence>MQSRSRLTQVLFLVVALVAGLSPAAVSGQEDPQVVRHAGADRVQTAAALAVATPPSDTVVIARADEFPDALAGAFLAAPVLLTGPDALPRATVKAIEELEPTDAVVLGGERAVGQAVVDELEAMGLDVERLAGDSRVDTAVAIATSGREVGRIDEQTTAVLVAAGTFADALVAGPLAAGAGLPILLTDTAEVPQATLDALAQLDVDQVLIVGGTAVVSPEVLDTVRSEGYDVRRLAGDSRQATAAEVARYAGDVVGWTPTDVVLATGADFPDALAAAPLAGALRSPLLLTGGSAAADAVGGLIGCRVARVIVAGGTAVVADADVTPVVDALGSSELCPVDPSLFPTQAVVRVGETHELAVDLYGGSRALAPASGDVASGPEVRFTIVPDTLSRAMATIVSDDVAPADLPLGGGGMEAAVLADDDGIARLRFTSSTPGLAVIRACATGDDEDVCVEGAVQFSARYTAAVGADGEGLAFVSLDDDRLCASMGGVESDGIAITTADGMPVTAIDDGTGCIDGVGVAQQQVDDDPVGYGITVGNTFTPFSVIGSEYAEWESQQAVPFVPGPATQGNTELVAHIDGLNDVTALNFIDYGDRDVLFATGRFGLQSFDVTDPSAPVFLDSLEMPDFWENEDMDVDVERKLVMLSRDPRAYGGSTDDGVAGVYLIDATDPAALRRIVFHELPAGHTATCVRSQRADGSMAVCDHLWSGGPATGTHQPDEWGGRPVFVTDITDPERPFTHPMPLLTNQNDGVTDYAHDVQVDADGLAWVSSRGGVYGFHTFGTHVDPLTGATRQATPADPVPFAGGTLEGEDSSGGVIHNSYRPVGDEADLGADLETSGFAEGELIYATDEAFTSACTSDGLFNIVTLEGSFAGEGFVSTPEEPFRLRTVGTWSPIAAGEPGPIPLCSAHYFDMKDSIVAYSWYGQGTRFVDVSDPTDPIQVAFHRPLVNLSFAPRWRGDVVFVADSLRGIDIVRLTDGAFEAQAAHEQIAAPALPSIGPDTVSAALLGLPVDLGGRSWTADPAFGWACWIPTRRD</sequence>
<gene>
    <name evidence="2" type="ORF">DVS28_a4691</name>
</gene>
<evidence type="ECO:0000256" key="1">
    <source>
        <dbReference type="SAM" id="SignalP"/>
    </source>
</evidence>
<organism evidence="2 3">
    <name type="scientific">Euzebya pacifica</name>
    <dbReference type="NCBI Taxonomy" id="1608957"/>
    <lineage>
        <taxon>Bacteria</taxon>
        <taxon>Bacillati</taxon>
        <taxon>Actinomycetota</taxon>
        <taxon>Nitriliruptoria</taxon>
        <taxon>Euzebyales</taxon>
    </lineage>
</organism>
<evidence type="ECO:0000313" key="3">
    <source>
        <dbReference type="Proteomes" id="UP000264006"/>
    </source>
</evidence>
<feature type="signal peptide" evidence="1">
    <location>
        <begin position="1"/>
        <end position="24"/>
    </location>
</feature>
<proteinExistence type="predicted"/>
<protein>
    <submittedName>
        <fullName evidence="2">Internalin, putative</fullName>
    </submittedName>
</protein>
<evidence type="ECO:0000313" key="2">
    <source>
        <dbReference type="EMBL" id="AXV09352.1"/>
    </source>
</evidence>
<name>A0A346Y4F5_9ACTN</name>
<keyword evidence="3" id="KW-1185">Reference proteome</keyword>